<reference evidence="2" key="1">
    <citation type="journal article" date="2019" name="Int. J. Syst. Evol. Microbiol.">
        <title>The Global Catalogue of Microorganisms (GCM) 10K type strain sequencing project: providing services to taxonomists for standard genome sequencing and annotation.</title>
        <authorList>
            <consortium name="The Broad Institute Genomics Platform"/>
            <consortium name="The Broad Institute Genome Sequencing Center for Infectious Disease"/>
            <person name="Wu L."/>
            <person name="Ma J."/>
        </authorList>
    </citation>
    <scope>NUCLEOTIDE SEQUENCE [LARGE SCALE GENOMIC DNA]</scope>
    <source>
        <strain evidence="2">JCM 17130</strain>
    </source>
</reference>
<name>A0ABW0JKZ3_9GAMM</name>
<dbReference type="RefSeq" id="WP_377304446.1">
    <property type="nucleotide sequence ID" value="NZ_JBHSMK010000005.1"/>
</dbReference>
<dbReference type="EMBL" id="JBHSMK010000005">
    <property type="protein sequence ID" value="MFC5436739.1"/>
    <property type="molecule type" value="Genomic_DNA"/>
</dbReference>
<dbReference type="Proteomes" id="UP001596013">
    <property type="component" value="Unassembled WGS sequence"/>
</dbReference>
<sequence>MTDPIEPVTNDKIYGMMAALQVSLRALTKSHPNPAALIYEFHLEHEETYALLVAQDIPDSVIESYRSMLHAISPNTDIAP</sequence>
<comment type="caution">
    <text evidence="1">The sequence shown here is derived from an EMBL/GenBank/DDBJ whole genome shotgun (WGS) entry which is preliminary data.</text>
</comment>
<accession>A0ABW0JKZ3</accession>
<evidence type="ECO:0000313" key="1">
    <source>
        <dbReference type="EMBL" id="MFC5436739.1"/>
    </source>
</evidence>
<protein>
    <submittedName>
        <fullName evidence="1">Uncharacterized protein</fullName>
    </submittedName>
</protein>
<keyword evidence="2" id="KW-1185">Reference proteome</keyword>
<evidence type="ECO:0000313" key="2">
    <source>
        <dbReference type="Proteomes" id="UP001596013"/>
    </source>
</evidence>
<proteinExistence type="predicted"/>
<organism evidence="1 2">
    <name type="scientific">Rhodanobacter umsongensis</name>
    <dbReference type="NCBI Taxonomy" id="633153"/>
    <lineage>
        <taxon>Bacteria</taxon>
        <taxon>Pseudomonadati</taxon>
        <taxon>Pseudomonadota</taxon>
        <taxon>Gammaproteobacteria</taxon>
        <taxon>Lysobacterales</taxon>
        <taxon>Rhodanobacteraceae</taxon>
        <taxon>Rhodanobacter</taxon>
    </lineage>
</organism>
<gene>
    <name evidence="1" type="ORF">ACFPME_09250</name>
</gene>